<feature type="transmembrane region" description="Helical" evidence="1">
    <location>
        <begin position="12"/>
        <end position="31"/>
    </location>
</feature>
<feature type="domain" description="Chlorhexidine efflux transporter" evidence="2">
    <location>
        <begin position="73"/>
        <end position="135"/>
    </location>
</feature>
<keyword evidence="1" id="KW-1133">Transmembrane helix</keyword>
<accession>A0A7J0BHL2</accession>
<gene>
    <name evidence="3" type="ORF">DSM101010T_09600</name>
</gene>
<feature type="domain" description="Chlorhexidine efflux transporter" evidence="2">
    <location>
        <begin position="3"/>
        <end position="63"/>
    </location>
</feature>
<evidence type="ECO:0000313" key="4">
    <source>
        <dbReference type="Proteomes" id="UP000503840"/>
    </source>
</evidence>
<comment type="caution">
    <text evidence="3">The sequence shown here is derived from an EMBL/GenBank/DDBJ whole genome shotgun (WGS) entry which is preliminary data.</text>
</comment>
<organism evidence="3 4">
    <name type="scientific">Desulfovibrio subterraneus</name>
    <dbReference type="NCBI Taxonomy" id="2718620"/>
    <lineage>
        <taxon>Bacteria</taxon>
        <taxon>Pseudomonadati</taxon>
        <taxon>Thermodesulfobacteriota</taxon>
        <taxon>Desulfovibrionia</taxon>
        <taxon>Desulfovibrionales</taxon>
        <taxon>Desulfovibrionaceae</taxon>
        <taxon>Desulfovibrio</taxon>
    </lineage>
</organism>
<evidence type="ECO:0000256" key="1">
    <source>
        <dbReference type="SAM" id="Phobius"/>
    </source>
</evidence>
<dbReference type="Proteomes" id="UP000503840">
    <property type="component" value="Unassembled WGS sequence"/>
</dbReference>
<dbReference type="InterPro" id="IPR058208">
    <property type="entry name" value="PACE"/>
</dbReference>
<reference evidence="3 4" key="1">
    <citation type="submission" date="2020-05" db="EMBL/GenBank/DDBJ databases">
        <title>Draft genome sequence of Desulfovibrio sp. strain HN2T.</title>
        <authorList>
            <person name="Ueno A."/>
            <person name="Tamazawa S."/>
            <person name="Tamamura S."/>
            <person name="Murakami T."/>
            <person name="Kiyama T."/>
            <person name="Inomata H."/>
            <person name="Amano Y."/>
            <person name="Miyakawa K."/>
            <person name="Tamaki H."/>
            <person name="Naganuma T."/>
            <person name="Kaneko K."/>
        </authorList>
    </citation>
    <scope>NUCLEOTIDE SEQUENCE [LARGE SCALE GENOMIC DNA]</scope>
    <source>
        <strain evidence="3 4">HN2</strain>
    </source>
</reference>
<dbReference type="RefSeq" id="WP_174404290.1">
    <property type="nucleotide sequence ID" value="NZ_BLVO01000012.1"/>
</dbReference>
<keyword evidence="4" id="KW-1185">Reference proteome</keyword>
<dbReference type="Pfam" id="PF05232">
    <property type="entry name" value="BTP"/>
    <property type="match status" value="2"/>
</dbReference>
<feature type="transmembrane region" description="Helical" evidence="1">
    <location>
        <begin position="37"/>
        <end position="58"/>
    </location>
</feature>
<dbReference type="InterPro" id="IPR007896">
    <property type="entry name" value="BTP_bacteria"/>
</dbReference>
<dbReference type="EMBL" id="BLVO01000012">
    <property type="protein sequence ID" value="GFM32595.1"/>
    <property type="molecule type" value="Genomic_DNA"/>
</dbReference>
<evidence type="ECO:0000259" key="2">
    <source>
        <dbReference type="Pfam" id="PF05232"/>
    </source>
</evidence>
<name>A0A7J0BHL2_9BACT</name>
<keyword evidence="1" id="KW-0812">Transmembrane</keyword>
<keyword evidence="1" id="KW-0472">Membrane</keyword>
<feature type="transmembrane region" description="Helical" evidence="1">
    <location>
        <begin position="79"/>
        <end position="101"/>
    </location>
</feature>
<protein>
    <submittedName>
        <fullName evidence="3">Membrane protein</fullName>
    </submittedName>
</protein>
<feature type="transmembrane region" description="Helical" evidence="1">
    <location>
        <begin position="113"/>
        <end position="130"/>
    </location>
</feature>
<dbReference type="NCBIfam" id="NF033664">
    <property type="entry name" value="PACE_transport"/>
    <property type="match status" value="1"/>
</dbReference>
<evidence type="ECO:0000313" key="3">
    <source>
        <dbReference type="EMBL" id="GFM32595.1"/>
    </source>
</evidence>
<dbReference type="AlphaFoldDB" id="A0A7J0BHL2"/>
<proteinExistence type="predicted"/>
<sequence>MRSGLDRLRHAVLFEIIALGLVTPTASTLLGKEMDQTAAFAVGMCVIAMAWNGLYNWLFDVALLRAGKPLQPRSVSLRAFHAFMFEMGLFVVAVPFAMFMLDMTFMEGLMAEIGLVTFYLVYAYLFNWAYDYIFPMPGAEPAAQEMSVLAENGEGQ</sequence>